<gene>
    <name evidence="2" type="ORF">Daura_28125</name>
</gene>
<dbReference type="Pfam" id="PF12770">
    <property type="entry name" value="CHAT"/>
    <property type="match status" value="1"/>
</dbReference>
<dbReference type="InterPro" id="IPR024983">
    <property type="entry name" value="CHAT_dom"/>
</dbReference>
<dbReference type="KEGG" id="daur:Daura_28125"/>
<dbReference type="RefSeq" id="WP_033360440.1">
    <property type="nucleotide sequence ID" value="NZ_CP073767.1"/>
</dbReference>
<evidence type="ECO:0000313" key="2">
    <source>
        <dbReference type="EMBL" id="UWZ50686.1"/>
    </source>
</evidence>
<evidence type="ECO:0000313" key="3">
    <source>
        <dbReference type="Proteomes" id="UP001058003"/>
    </source>
</evidence>
<protein>
    <submittedName>
        <fullName evidence="2">CHAT domain-containing protein</fullName>
    </submittedName>
</protein>
<proteinExistence type="predicted"/>
<reference evidence="2" key="1">
    <citation type="submission" date="2021-04" db="EMBL/GenBank/DDBJ databases">
        <title>Dactylosporangium aurantiacum NRRL B-8018 full assembly.</title>
        <authorList>
            <person name="Hartkoorn R.C."/>
            <person name="Beaudoing E."/>
            <person name="Hot D."/>
        </authorList>
    </citation>
    <scope>NUCLEOTIDE SEQUENCE</scope>
    <source>
        <strain evidence="2">NRRL B-8018</strain>
    </source>
</reference>
<dbReference type="AlphaFoldDB" id="A0A9Q9I7Q9"/>
<accession>A0A9Q9I7Q9</accession>
<name>A0A9Q9I7Q9_9ACTN</name>
<dbReference type="OrthoDB" id="3206999at2"/>
<dbReference type="Proteomes" id="UP001058003">
    <property type="component" value="Chromosome"/>
</dbReference>
<feature type="domain" description="CHAT" evidence="1">
    <location>
        <begin position="695"/>
        <end position="973"/>
    </location>
</feature>
<sequence length="974" mass="103144">MNTGDPLMALDELLDRFSTGQAGGEILGSAEATAHADSLAPRAGELEVAYSLALLHHYRVIAELPADHGRDDAMLALRHFATVFRQAPDLVPDGVRDVVSQVSAVTQQDVGEWHQRAQRLLRDERRFAQPDLYLDARLLLQLVLERLTGDPARRLVCLTQLAMANIGWFEATGDLDALDGAIDAARDCVTTTPAGDPRLPGRRSNLASALATRFDHTGTVDDLDAAVDLLWLAVEESDPRERPGHLANLAGALFLRSLHRGDAHSLTAAVDAAWAAVDSAAAGDPDRHKLLAALARAARTRFQRYGALADADTAVEALREAAAAVDPAHPDHAGHQSALSTALRVRAGGVDRGAAAADLDSAVAAARAATASAGGGAGRRARHLSNLAAALSARSRARDDPADLDAAVRAGEEAAALVDPAEPGSAAILANLGLVHRRRAASGGVADLRAAADAYARSGQVTTAPALVRTLSLTDAGECYAEAGEWPAALHQFRLAIDALGGVIDVRLHRDDRQRHLSQLTGLGSEAAAAALESGAAPAEALALVEAGRGLLYAQTLTNRADLARLHALRPDLAGSLTTLLRLLGGLDEQARAEPDPRLFHQRERERDRLLDVVRALPGFADFLEIRPASRPSLPGPAVVINVARHRCDALVVIGDEVSHAELPQLSYATARDDANRLLRAVSEPDWSTAGELRAVLADLWDRVALPVLDHLEARGWAAADRHVWWIPTGPLTVVPLHAAGRDDGTDTSVMARTVSSYAPTVRALAHAAERMRTATPVTAGTSLVVAVPDPVGHRPLPETSAEAADVVRRLEEAGETSVTTYLGAAATRADVLAALAGSRWAHFACHGASEQNPADSHLVLHEEVLTVRDLAELDLRQADLAYLSACTTAFGGADLIDEAVHISSAFQLAGFTHAIGTLWRIGDADARLITAEIYAELLDRRPVAVGVHTALARLRQRYPDNPLLWAGHVHVGP</sequence>
<dbReference type="EMBL" id="CP073767">
    <property type="protein sequence ID" value="UWZ50686.1"/>
    <property type="molecule type" value="Genomic_DNA"/>
</dbReference>
<keyword evidence="3" id="KW-1185">Reference proteome</keyword>
<organism evidence="2 3">
    <name type="scientific">Dactylosporangium aurantiacum</name>
    <dbReference type="NCBI Taxonomy" id="35754"/>
    <lineage>
        <taxon>Bacteria</taxon>
        <taxon>Bacillati</taxon>
        <taxon>Actinomycetota</taxon>
        <taxon>Actinomycetes</taxon>
        <taxon>Micromonosporales</taxon>
        <taxon>Micromonosporaceae</taxon>
        <taxon>Dactylosporangium</taxon>
    </lineage>
</organism>
<evidence type="ECO:0000259" key="1">
    <source>
        <dbReference type="Pfam" id="PF12770"/>
    </source>
</evidence>